<feature type="compositionally biased region" description="Pro residues" evidence="12">
    <location>
        <begin position="551"/>
        <end position="561"/>
    </location>
</feature>
<evidence type="ECO:0000256" key="3">
    <source>
        <dbReference type="ARBA" id="ARBA00012251"/>
    </source>
</evidence>
<dbReference type="GO" id="GO:0061630">
    <property type="term" value="F:ubiquitin protein ligase activity"/>
    <property type="evidence" value="ECO:0007669"/>
    <property type="project" value="UniProtKB-EC"/>
</dbReference>
<evidence type="ECO:0000256" key="11">
    <source>
        <dbReference type="PROSITE-ProRule" id="PRU00175"/>
    </source>
</evidence>
<dbReference type="Pfam" id="PF22191">
    <property type="entry name" value="IBR_1"/>
    <property type="match status" value="1"/>
</dbReference>
<dbReference type="InterPro" id="IPR006575">
    <property type="entry name" value="RWD_dom"/>
</dbReference>
<dbReference type="InterPro" id="IPR031127">
    <property type="entry name" value="E3_UB_ligase_RBR"/>
</dbReference>
<feature type="compositionally biased region" description="Polar residues" evidence="12">
    <location>
        <begin position="614"/>
        <end position="628"/>
    </location>
</feature>
<feature type="region of interest" description="Disordered" evidence="12">
    <location>
        <begin position="652"/>
        <end position="671"/>
    </location>
</feature>
<evidence type="ECO:0000256" key="7">
    <source>
        <dbReference type="ARBA" id="ARBA00022771"/>
    </source>
</evidence>
<dbReference type="PROSITE" id="PS51873">
    <property type="entry name" value="TRIAD"/>
    <property type="match status" value="1"/>
</dbReference>
<gene>
    <name evidence="16" type="ORF">B0I35DRAFT_451403</name>
</gene>
<feature type="region of interest" description="Disordered" evidence="12">
    <location>
        <begin position="492"/>
        <end position="530"/>
    </location>
</feature>
<dbReference type="Gene3D" id="1.20.120.1750">
    <property type="match status" value="1"/>
</dbReference>
<keyword evidence="4" id="KW-0808">Transferase</keyword>
<comment type="similarity">
    <text evidence="10">Belongs to the RBR family. RNF14 subfamily.</text>
</comment>
<dbReference type="SUPFAM" id="SSF54495">
    <property type="entry name" value="UBC-like"/>
    <property type="match status" value="1"/>
</dbReference>
<dbReference type="PROSITE" id="PS50089">
    <property type="entry name" value="ZF_RING_2"/>
    <property type="match status" value="1"/>
</dbReference>
<keyword evidence="7 11" id="KW-0863">Zinc-finger</keyword>
<keyword evidence="8" id="KW-0833">Ubl conjugation pathway</keyword>
<dbReference type="SUPFAM" id="SSF57850">
    <property type="entry name" value="RING/U-box"/>
    <property type="match status" value="2"/>
</dbReference>
<evidence type="ECO:0000256" key="5">
    <source>
        <dbReference type="ARBA" id="ARBA00022723"/>
    </source>
</evidence>
<evidence type="ECO:0000256" key="9">
    <source>
        <dbReference type="ARBA" id="ARBA00022833"/>
    </source>
</evidence>
<keyword evidence="17" id="KW-1185">Reference proteome</keyword>
<evidence type="ECO:0000256" key="4">
    <source>
        <dbReference type="ARBA" id="ARBA00022679"/>
    </source>
</evidence>
<comment type="caution">
    <text evidence="16">The sequence shown here is derived from an EMBL/GenBank/DDBJ whole genome shotgun (WGS) entry which is preliminary data.</text>
</comment>
<dbReference type="FunFam" id="3.30.40.10:FF:000416">
    <property type="entry name" value="RBR-type E3 ubiquitin transferase"/>
    <property type="match status" value="1"/>
</dbReference>
<feature type="compositionally biased region" description="Acidic residues" evidence="12">
    <location>
        <begin position="503"/>
        <end position="515"/>
    </location>
</feature>
<comment type="pathway">
    <text evidence="2">Protein modification; protein ubiquitination.</text>
</comment>
<dbReference type="InterPro" id="IPR047548">
    <property type="entry name" value="Rcat_RBR_RNF14"/>
</dbReference>
<evidence type="ECO:0000259" key="13">
    <source>
        <dbReference type="PROSITE" id="PS50089"/>
    </source>
</evidence>
<evidence type="ECO:0000259" key="14">
    <source>
        <dbReference type="PROSITE" id="PS50908"/>
    </source>
</evidence>
<dbReference type="EC" id="2.3.2.31" evidence="3"/>
<dbReference type="Pfam" id="PF01485">
    <property type="entry name" value="IBR"/>
    <property type="match status" value="1"/>
</dbReference>
<keyword evidence="9" id="KW-0862">Zinc</keyword>
<dbReference type="EMBL" id="JAGPNK010000007">
    <property type="protein sequence ID" value="KAH7318636.1"/>
    <property type="molecule type" value="Genomic_DNA"/>
</dbReference>
<dbReference type="GO" id="GO:0016567">
    <property type="term" value="P:protein ubiquitination"/>
    <property type="evidence" value="ECO:0007669"/>
    <property type="project" value="InterPro"/>
</dbReference>
<evidence type="ECO:0000256" key="10">
    <source>
        <dbReference type="ARBA" id="ARBA00044508"/>
    </source>
</evidence>
<feature type="region of interest" description="Disordered" evidence="12">
    <location>
        <begin position="327"/>
        <end position="349"/>
    </location>
</feature>
<dbReference type="InterPro" id="IPR013083">
    <property type="entry name" value="Znf_RING/FYVE/PHD"/>
</dbReference>
<comment type="catalytic activity">
    <reaction evidence="1">
        <text>[E2 ubiquitin-conjugating enzyme]-S-ubiquitinyl-L-cysteine + [acceptor protein]-L-lysine = [E2 ubiquitin-conjugating enzyme]-L-cysteine + [acceptor protein]-N(6)-ubiquitinyl-L-lysine.</text>
        <dbReference type="EC" id="2.3.2.31"/>
    </reaction>
</comment>
<protein>
    <recommendedName>
        <fullName evidence="3">RBR-type E3 ubiquitin transferase</fullName>
        <ecNumber evidence="3">2.3.2.31</ecNumber>
    </recommendedName>
</protein>
<feature type="domain" description="RWD" evidence="14">
    <location>
        <begin position="11"/>
        <end position="160"/>
    </location>
</feature>
<dbReference type="InterPro" id="IPR016135">
    <property type="entry name" value="UBQ-conjugating_enzyme/RWD"/>
</dbReference>
<dbReference type="Proteomes" id="UP000813444">
    <property type="component" value="Unassembled WGS sequence"/>
</dbReference>
<evidence type="ECO:0000256" key="1">
    <source>
        <dbReference type="ARBA" id="ARBA00001798"/>
    </source>
</evidence>
<evidence type="ECO:0000259" key="15">
    <source>
        <dbReference type="PROSITE" id="PS51873"/>
    </source>
</evidence>
<evidence type="ECO:0000313" key="17">
    <source>
        <dbReference type="Proteomes" id="UP000813444"/>
    </source>
</evidence>
<dbReference type="SMART" id="SM00647">
    <property type="entry name" value="IBR"/>
    <property type="match status" value="2"/>
</dbReference>
<dbReference type="PROSITE" id="PS50908">
    <property type="entry name" value="RWD"/>
    <property type="match status" value="1"/>
</dbReference>
<keyword evidence="6" id="KW-0677">Repeat</keyword>
<feature type="compositionally biased region" description="Acidic residues" evidence="12">
    <location>
        <begin position="333"/>
        <end position="342"/>
    </location>
</feature>
<accession>A0A8K0ST03</accession>
<reference evidence="16" key="1">
    <citation type="journal article" date="2021" name="Nat. Commun.">
        <title>Genetic determinants of endophytism in the Arabidopsis root mycobiome.</title>
        <authorList>
            <person name="Mesny F."/>
            <person name="Miyauchi S."/>
            <person name="Thiergart T."/>
            <person name="Pickel B."/>
            <person name="Atanasova L."/>
            <person name="Karlsson M."/>
            <person name="Huettel B."/>
            <person name="Barry K.W."/>
            <person name="Haridas S."/>
            <person name="Chen C."/>
            <person name="Bauer D."/>
            <person name="Andreopoulos W."/>
            <person name="Pangilinan J."/>
            <person name="LaButti K."/>
            <person name="Riley R."/>
            <person name="Lipzen A."/>
            <person name="Clum A."/>
            <person name="Drula E."/>
            <person name="Henrissat B."/>
            <person name="Kohler A."/>
            <person name="Grigoriev I.V."/>
            <person name="Martin F.M."/>
            <person name="Hacquard S."/>
        </authorList>
    </citation>
    <scope>NUCLEOTIDE SEQUENCE</scope>
    <source>
        <strain evidence="16">MPI-CAGE-CH-0235</strain>
    </source>
</reference>
<evidence type="ECO:0000256" key="6">
    <source>
        <dbReference type="ARBA" id="ARBA00022737"/>
    </source>
</evidence>
<dbReference type="InterPro" id="IPR044066">
    <property type="entry name" value="TRIAD_supradom"/>
</dbReference>
<dbReference type="PROSITE" id="PS00518">
    <property type="entry name" value="ZF_RING_1"/>
    <property type="match status" value="1"/>
</dbReference>
<dbReference type="Gene3D" id="3.30.40.10">
    <property type="entry name" value="Zinc/RING finger domain, C3HC4 (zinc finger)"/>
    <property type="match status" value="1"/>
</dbReference>
<evidence type="ECO:0000313" key="16">
    <source>
        <dbReference type="EMBL" id="KAH7318636.1"/>
    </source>
</evidence>
<sequence>MDTETPDARAEELDTLLAIYPEIRQLEGFAFELELPVAPAQPISVTFPAPAAVPPPAPLAVPSATSSRAAEPPLRVSGAAPELDTSEISHLPPLTVHMTLPEGYPPEKPPVVRLSTTPPWLSDSTIHRLESDASNLWEESARDMMCFTYIDHLQRAAEDVFDTISAGGVLRLHPEHRLAVLDYDIKAKKAAFEKETFECGVCLDPKKGIKCHKMLECGHVFCLQCLFDFYHDAITAGTIDTVRCLAPNCAKERTEKHTENKLNRRKPKIFISPSELLQIGLAEDTVKRYVDLKYKIELEADKNTIYCPRQWCNGAARSKKHKKPEGLVFNDLSDNEDQDAGPESEKAVEKKPEKFDPAELLCVCEDCGLAFCSRCYQSWHGEFFRCYPRRDRDELTAEEKLSLEYIQLYTSPCPTCSAPAQKTFGCNHMRCSRCDTHFCYLCSSWLDPRNPYQHYNEQPGGKVTGCYMRLWELEGENEDFGPQRVPRIQQEEHRGLAVHPVPEIEEPDDSDSEHEMEERQHQPLHDNGHNIAVAREAPLVLRLVDDQAGQPPIPPPAPEAPPIQGGRGRNAPRRGGRGGNRGGPAVRGNGGPPAAAGGGARGARADRIPDQRQLPGQHNQVDNRNNPQPAGELGPAQQAWVRNFVQLALIDAEDEMEWNSDEEDGDDWRFG</sequence>
<evidence type="ECO:0000256" key="2">
    <source>
        <dbReference type="ARBA" id="ARBA00004906"/>
    </source>
</evidence>
<dbReference type="InterPro" id="IPR001841">
    <property type="entry name" value="Znf_RING"/>
</dbReference>
<dbReference type="CDD" id="cd23820">
    <property type="entry name" value="RWD_RNF14"/>
    <property type="match status" value="1"/>
</dbReference>
<dbReference type="Gene3D" id="3.10.110.10">
    <property type="entry name" value="Ubiquitin Conjugating Enzyme"/>
    <property type="match status" value="1"/>
</dbReference>
<dbReference type="AlphaFoldDB" id="A0A8K0ST03"/>
<evidence type="ECO:0000256" key="12">
    <source>
        <dbReference type="SAM" id="MobiDB-lite"/>
    </source>
</evidence>
<feature type="domain" description="RING-type" evidence="15">
    <location>
        <begin position="195"/>
        <end position="470"/>
    </location>
</feature>
<feature type="region of interest" description="Disordered" evidence="12">
    <location>
        <begin position="546"/>
        <end position="638"/>
    </location>
</feature>
<dbReference type="PANTHER" id="PTHR11685">
    <property type="entry name" value="RBR FAMILY RING FINGER AND IBR DOMAIN-CONTAINING"/>
    <property type="match status" value="1"/>
</dbReference>
<feature type="domain" description="RING-type" evidence="13">
    <location>
        <begin position="199"/>
        <end position="244"/>
    </location>
</feature>
<evidence type="ECO:0000256" key="8">
    <source>
        <dbReference type="ARBA" id="ARBA00022786"/>
    </source>
</evidence>
<dbReference type="Pfam" id="PF05773">
    <property type="entry name" value="RWD"/>
    <property type="match status" value="1"/>
</dbReference>
<organism evidence="16 17">
    <name type="scientific">Stachybotrys elegans</name>
    <dbReference type="NCBI Taxonomy" id="80388"/>
    <lineage>
        <taxon>Eukaryota</taxon>
        <taxon>Fungi</taxon>
        <taxon>Dikarya</taxon>
        <taxon>Ascomycota</taxon>
        <taxon>Pezizomycotina</taxon>
        <taxon>Sordariomycetes</taxon>
        <taxon>Hypocreomycetidae</taxon>
        <taxon>Hypocreales</taxon>
        <taxon>Stachybotryaceae</taxon>
        <taxon>Stachybotrys</taxon>
    </lineage>
</organism>
<dbReference type="OrthoDB" id="1431934at2759"/>
<proteinExistence type="inferred from homology"/>
<feature type="compositionally biased region" description="Gly residues" evidence="12">
    <location>
        <begin position="588"/>
        <end position="601"/>
    </location>
</feature>
<name>A0A8K0ST03_9HYPO</name>
<keyword evidence="5" id="KW-0479">Metal-binding</keyword>
<dbReference type="SMART" id="SM00591">
    <property type="entry name" value="RWD"/>
    <property type="match status" value="1"/>
</dbReference>
<feature type="compositionally biased region" description="Basic and acidic residues" evidence="12">
    <location>
        <begin position="516"/>
        <end position="528"/>
    </location>
</feature>
<dbReference type="CDD" id="cd20354">
    <property type="entry name" value="Rcat_RBR_RNF14"/>
    <property type="match status" value="1"/>
</dbReference>
<dbReference type="GO" id="GO:0008270">
    <property type="term" value="F:zinc ion binding"/>
    <property type="evidence" value="ECO:0007669"/>
    <property type="project" value="UniProtKB-KW"/>
</dbReference>
<dbReference type="InterPro" id="IPR002867">
    <property type="entry name" value="IBR_dom"/>
</dbReference>
<dbReference type="InterPro" id="IPR017907">
    <property type="entry name" value="Znf_RING_CS"/>
</dbReference>